<gene>
    <name evidence="4" type="ORF">ACFPOC_02180</name>
</gene>
<dbReference type="SMART" id="SM00062">
    <property type="entry name" value="PBPb"/>
    <property type="match status" value="1"/>
</dbReference>
<evidence type="ECO:0000313" key="4">
    <source>
        <dbReference type="EMBL" id="MFC5565227.1"/>
    </source>
</evidence>
<dbReference type="InterPro" id="IPR001638">
    <property type="entry name" value="Solute-binding_3/MltF_N"/>
</dbReference>
<feature type="domain" description="Solute-binding protein family 3/N-terminal" evidence="3">
    <location>
        <begin position="39"/>
        <end position="258"/>
    </location>
</feature>
<evidence type="ECO:0000259" key="3">
    <source>
        <dbReference type="SMART" id="SM00062"/>
    </source>
</evidence>
<evidence type="ECO:0000313" key="5">
    <source>
        <dbReference type="Proteomes" id="UP001596056"/>
    </source>
</evidence>
<accession>A0ABW0S8J6</accession>
<name>A0ABW0S8J6_9RHOB</name>
<organism evidence="4 5">
    <name type="scientific">Rubellimicrobium aerolatum</name>
    <dbReference type="NCBI Taxonomy" id="490979"/>
    <lineage>
        <taxon>Bacteria</taxon>
        <taxon>Pseudomonadati</taxon>
        <taxon>Pseudomonadota</taxon>
        <taxon>Alphaproteobacteria</taxon>
        <taxon>Rhodobacterales</taxon>
        <taxon>Roseobacteraceae</taxon>
        <taxon>Rubellimicrobium</taxon>
    </lineage>
</organism>
<dbReference type="RefSeq" id="WP_209836649.1">
    <property type="nucleotide sequence ID" value="NZ_JAGGJP010000001.1"/>
</dbReference>
<comment type="caution">
    <text evidence="4">The sequence shown here is derived from an EMBL/GenBank/DDBJ whole genome shotgun (WGS) entry which is preliminary data.</text>
</comment>
<dbReference type="Pfam" id="PF00497">
    <property type="entry name" value="SBP_bac_3"/>
    <property type="match status" value="1"/>
</dbReference>
<reference evidence="5" key="1">
    <citation type="journal article" date="2019" name="Int. J. Syst. Evol. Microbiol.">
        <title>The Global Catalogue of Microorganisms (GCM) 10K type strain sequencing project: providing services to taxonomists for standard genome sequencing and annotation.</title>
        <authorList>
            <consortium name="The Broad Institute Genomics Platform"/>
            <consortium name="The Broad Institute Genome Sequencing Center for Infectious Disease"/>
            <person name="Wu L."/>
            <person name="Ma J."/>
        </authorList>
    </citation>
    <scope>NUCLEOTIDE SEQUENCE [LARGE SCALE GENOMIC DNA]</scope>
    <source>
        <strain evidence="5">KACC 11588</strain>
    </source>
</reference>
<feature type="signal peptide" evidence="2">
    <location>
        <begin position="1"/>
        <end position="21"/>
    </location>
</feature>
<keyword evidence="5" id="KW-1185">Reference proteome</keyword>
<evidence type="ECO:0000256" key="2">
    <source>
        <dbReference type="SAM" id="SignalP"/>
    </source>
</evidence>
<dbReference type="PANTHER" id="PTHR35936:SF17">
    <property type="entry name" value="ARGININE-BINDING EXTRACELLULAR PROTEIN ARTP"/>
    <property type="match status" value="1"/>
</dbReference>
<dbReference type="EMBL" id="JBHSNA010000001">
    <property type="protein sequence ID" value="MFC5565227.1"/>
    <property type="molecule type" value="Genomic_DNA"/>
</dbReference>
<dbReference type="SUPFAM" id="SSF53850">
    <property type="entry name" value="Periplasmic binding protein-like II"/>
    <property type="match status" value="1"/>
</dbReference>
<feature type="chain" id="PRO_5046832170" evidence="2">
    <location>
        <begin position="22"/>
        <end position="275"/>
    </location>
</feature>
<protein>
    <submittedName>
        <fullName evidence="4">Transporter substrate-binding domain-containing protein</fullName>
    </submittedName>
</protein>
<proteinExistence type="predicted"/>
<evidence type="ECO:0000256" key="1">
    <source>
        <dbReference type="ARBA" id="ARBA00022729"/>
    </source>
</evidence>
<dbReference type="Gene3D" id="3.40.190.10">
    <property type="entry name" value="Periplasmic binding protein-like II"/>
    <property type="match status" value="2"/>
</dbReference>
<dbReference type="PANTHER" id="PTHR35936">
    <property type="entry name" value="MEMBRANE-BOUND LYTIC MUREIN TRANSGLYCOSYLASE F"/>
    <property type="match status" value="1"/>
</dbReference>
<dbReference type="Proteomes" id="UP001596056">
    <property type="component" value="Unassembled WGS sequence"/>
</dbReference>
<keyword evidence="1 2" id="KW-0732">Signal</keyword>
<sequence>MTTFTLTGASRSLMAALAVLAATQAAEARTVEEAKAEGTIRIGIQGDNPPWGFLDSSGVQSGLDAAMGQAFAAYLGVEAEFVPLAVANRIPALETDQVDVLFATMAMTAERAQAMQYSVPYAANQLSVVAPIATTITSPEELSGLRIGVPNSSQQDKALTGMAPADAEILRFDDDAATIQALLSGQVDAVGGNQFYVQRLEPQAPGTYENKIPLTALYNGAGSRLGEADWNTELNAFLAEFITTPEYAAIYQEWLGLTPPEFPTEVEGVPFTVAQ</sequence>